<dbReference type="Pfam" id="PF12697">
    <property type="entry name" value="Abhydrolase_6"/>
    <property type="match status" value="1"/>
</dbReference>
<feature type="domain" description="AB hydrolase-1" evidence="1">
    <location>
        <begin position="17"/>
        <end position="247"/>
    </location>
</feature>
<proteinExistence type="predicted"/>
<reference evidence="2" key="1">
    <citation type="submission" date="2020-01" db="EMBL/GenBank/DDBJ databases">
        <authorList>
            <consortium name="DOE Joint Genome Institute"/>
            <person name="Haridas S."/>
            <person name="Albert R."/>
            <person name="Binder M."/>
            <person name="Bloem J."/>
            <person name="Labutti K."/>
            <person name="Salamov A."/>
            <person name="Andreopoulos B."/>
            <person name="Baker S.E."/>
            <person name="Barry K."/>
            <person name="Bills G."/>
            <person name="Bluhm B.H."/>
            <person name="Cannon C."/>
            <person name="Castanera R."/>
            <person name="Culley D.E."/>
            <person name="Daum C."/>
            <person name="Ezra D."/>
            <person name="Gonzalez J.B."/>
            <person name="Henrissat B."/>
            <person name="Kuo A."/>
            <person name="Liang C."/>
            <person name="Lipzen A."/>
            <person name="Lutzoni F."/>
            <person name="Magnuson J."/>
            <person name="Mondo S."/>
            <person name="Nolan M."/>
            <person name="Ohm R."/>
            <person name="Pangilinan J."/>
            <person name="Park H.-J."/>
            <person name="Ramirez L."/>
            <person name="Alfaro M."/>
            <person name="Sun H."/>
            <person name="Tritt A."/>
            <person name="Yoshinaga Y."/>
            <person name="Zwiers L.-H."/>
            <person name="Turgeon B.G."/>
            <person name="Goodwin S.B."/>
            <person name="Spatafora J.W."/>
            <person name="Crous P.W."/>
            <person name="Grigoriev I.V."/>
        </authorList>
    </citation>
    <scope>NUCLEOTIDE SEQUENCE</scope>
    <source>
        <strain evidence="2">IPT5</strain>
    </source>
</reference>
<accession>A0A6A7AX37</accession>
<dbReference type="Gene3D" id="3.40.50.1820">
    <property type="entry name" value="alpha/beta hydrolase"/>
    <property type="match status" value="1"/>
</dbReference>
<protein>
    <submittedName>
        <fullName evidence="2">Alpha/beta-hydrolase</fullName>
    </submittedName>
</protein>
<gene>
    <name evidence="2" type="ORF">T440DRAFT_509870</name>
</gene>
<evidence type="ECO:0000259" key="1">
    <source>
        <dbReference type="Pfam" id="PF12697"/>
    </source>
</evidence>
<name>A0A6A7AX37_9PLEO</name>
<dbReference type="InterPro" id="IPR029058">
    <property type="entry name" value="AB_hydrolase_fold"/>
</dbReference>
<dbReference type="InterPro" id="IPR052897">
    <property type="entry name" value="Sec-Metab_Biosynth_Hydrolase"/>
</dbReference>
<evidence type="ECO:0000313" key="2">
    <source>
        <dbReference type="EMBL" id="KAF2847841.1"/>
    </source>
</evidence>
<dbReference type="SUPFAM" id="SSF53474">
    <property type="entry name" value="alpha/beta-Hydrolases"/>
    <property type="match status" value="1"/>
</dbReference>
<dbReference type="Proteomes" id="UP000799423">
    <property type="component" value="Unassembled WGS sequence"/>
</dbReference>
<sequence>MATTTPTPKTKPNNPTILVVPGSFCPPTFYTEFVDALKEKGFPALVVQLPSTRVRVASLGPAGMMEDADVVRRAVEGLIGMGRGVVVLCHSYGGIPTTQALTSLPIKRIIYLTAVIPLLHQNEHEAFPQPPGYLPTPIDGYMHLDALTFAPALLNDIPFEDAYPLALTIRTHSAKAFEEKVTSLAYAPAEGGKCTPVTYVVCERDVIISPERQRELIGRLVESRGEGGVDVRTLDAGHCPHVSVCEQLVGLVGEVALL</sequence>
<dbReference type="InterPro" id="IPR000073">
    <property type="entry name" value="AB_hydrolase_1"/>
</dbReference>
<evidence type="ECO:0000313" key="3">
    <source>
        <dbReference type="Proteomes" id="UP000799423"/>
    </source>
</evidence>
<dbReference type="PANTHER" id="PTHR37017">
    <property type="entry name" value="AB HYDROLASE-1 DOMAIN-CONTAINING PROTEIN-RELATED"/>
    <property type="match status" value="1"/>
</dbReference>
<dbReference type="OrthoDB" id="1263307at2759"/>
<dbReference type="EMBL" id="MU006322">
    <property type="protein sequence ID" value="KAF2847841.1"/>
    <property type="molecule type" value="Genomic_DNA"/>
</dbReference>
<dbReference type="AlphaFoldDB" id="A0A6A7AX37"/>
<dbReference type="PANTHER" id="PTHR37017:SF13">
    <property type="entry name" value="AB HYDROLASE-1 DOMAIN-CONTAINING PROTEIN"/>
    <property type="match status" value="1"/>
</dbReference>
<organism evidence="2 3">
    <name type="scientific">Plenodomus tracheiphilus IPT5</name>
    <dbReference type="NCBI Taxonomy" id="1408161"/>
    <lineage>
        <taxon>Eukaryota</taxon>
        <taxon>Fungi</taxon>
        <taxon>Dikarya</taxon>
        <taxon>Ascomycota</taxon>
        <taxon>Pezizomycotina</taxon>
        <taxon>Dothideomycetes</taxon>
        <taxon>Pleosporomycetidae</taxon>
        <taxon>Pleosporales</taxon>
        <taxon>Pleosporineae</taxon>
        <taxon>Leptosphaeriaceae</taxon>
        <taxon>Plenodomus</taxon>
    </lineage>
</organism>
<keyword evidence="3" id="KW-1185">Reference proteome</keyword>